<evidence type="ECO:0000256" key="1">
    <source>
        <dbReference type="SAM" id="Phobius"/>
    </source>
</evidence>
<sequence>MNDKNIVELPDNDVIEKEAALWIMRADDVALTPDMRAELAAWMKRSVRHRHAFERMAAMWGMADLLEDYNRIDPIESPLWFASPMRSVVLTGAIAASLVLFVGAVLFKVGPWTPSIQEETFRTAIGEQRTVPLADGSVMILNTDTKASIEIGRKLRVVKLKKGEAHFDVAKEKNRPFQVYAEQRLVQAVGTAFTVRLRERDVEVTVAEGVVELFTQDMPTSGTAEIKAPSEWRSLTALSANESAVFDEGVASRAKLDKSALKKKLMWRDGFLAFSGEPLADVVAEMSRYTEYEIVISDPELRSLPIAGSYEAGNIKGMFDSLERAFGIKAERNANGGVVLSRGA</sequence>
<keyword evidence="1" id="KW-0812">Transmembrane</keyword>
<evidence type="ECO:0000259" key="2">
    <source>
        <dbReference type="Pfam" id="PF04773"/>
    </source>
</evidence>
<dbReference type="EMBL" id="JBEHZE010000003">
    <property type="protein sequence ID" value="MEX6634780.1"/>
    <property type="molecule type" value="Genomic_DNA"/>
</dbReference>
<feature type="domain" description="FecR protein" evidence="2">
    <location>
        <begin position="120"/>
        <end position="212"/>
    </location>
</feature>
<evidence type="ECO:0000259" key="3">
    <source>
        <dbReference type="Pfam" id="PF16220"/>
    </source>
</evidence>
<dbReference type="InterPro" id="IPR032623">
    <property type="entry name" value="FecR_N"/>
</dbReference>
<dbReference type="Pfam" id="PF04773">
    <property type="entry name" value="FecR"/>
    <property type="match status" value="1"/>
</dbReference>
<evidence type="ECO:0000313" key="5">
    <source>
        <dbReference type="Proteomes" id="UP001560685"/>
    </source>
</evidence>
<reference evidence="4 5" key="1">
    <citation type="submission" date="2024-05" db="EMBL/GenBank/DDBJ databases">
        <title>Three bacterial strains, DH-69, EH-24, and ECK-19 isolated from coastal sediments.</title>
        <authorList>
            <person name="Ye Y.-Q."/>
            <person name="Du Z.-J."/>
        </authorList>
    </citation>
    <scope>NUCLEOTIDE SEQUENCE [LARGE SCALE GENOMIC DNA]</scope>
    <source>
        <strain evidence="4 5">ECK-19</strain>
    </source>
</reference>
<evidence type="ECO:0000313" key="4">
    <source>
        <dbReference type="EMBL" id="MEX6634780.1"/>
    </source>
</evidence>
<organism evidence="4 5">
    <name type="scientific">Hyphococcus lacteus</name>
    <dbReference type="NCBI Taxonomy" id="3143536"/>
    <lineage>
        <taxon>Bacteria</taxon>
        <taxon>Pseudomonadati</taxon>
        <taxon>Pseudomonadota</taxon>
        <taxon>Alphaproteobacteria</taxon>
        <taxon>Parvularculales</taxon>
        <taxon>Parvularculaceae</taxon>
        <taxon>Hyphococcus</taxon>
    </lineage>
</organism>
<keyword evidence="1" id="KW-0472">Membrane</keyword>
<protein>
    <submittedName>
        <fullName evidence="4">FecR domain-containing protein</fullName>
    </submittedName>
</protein>
<dbReference type="Pfam" id="PF16220">
    <property type="entry name" value="DUF4880"/>
    <property type="match status" value="1"/>
</dbReference>
<feature type="domain" description="FecR N-terminal" evidence="3">
    <location>
        <begin position="17"/>
        <end position="58"/>
    </location>
</feature>
<comment type="caution">
    <text evidence="4">The sequence shown here is derived from an EMBL/GenBank/DDBJ whole genome shotgun (WGS) entry which is preliminary data.</text>
</comment>
<dbReference type="Gene3D" id="2.60.120.1440">
    <property type="match status" value="1"/>
</dbReference>
<keyword evidence="1" id="KW-1133">Transmembrane helix</keyword>
<dbReference type="RefSeq" id="WP_369314827.1">
    <property type="nucleotide sequence ID" value="NZ_JBEHZE010000003.1"/>
</dbReference>
<dbReference type="InterPro" id="IPR006860">
    <property type="entry name" value="FecR"/>
</dbReference>
<dbReference type="PIRSF" id="PIRSF018266">
    <property type="entry name" value="FecR"/>
    <property type="match status" value="1"/>
</dbReference>
<dbReference type="InterPro" id="IPR012373">
    <property type="entry name" value="Ferrdict_sens_TM"/>
</dbReference>
<name>A0ABV3Z7I3_9PROT</name>
<proteinExistence type="predicted"/>
<dbReference type="Gene3D" id="3.55.50.30">
    <property type="match status" value="1"/>
</dbReference>
<dbReference type="PANTHER" id="PTHR30273:SF2">
    <property type="entry name" value="PROTEIN FECR"/>
    <property type="match status" value="1"/>
</dbReference>
<keyword evidence="5" id="KW-1185">Reference proteome</keyword>
<feature type="transmembrane region" description="Helical" evidence="1">
    <location>
        <begin position="88"/>
        <end position="107"/>
    </location>
</feature>
<dbReference type="Proteomes" id="UP001560685">
    <property type="component" value="Unassembled WGS sequence"/>
</dbReference>
<accession>A0ABV3Z7I3</accession>
<gene>
    <name evidence="4" type="ORF">ABFZ84_14610</name>
</gene>
<dbReference type="PANTHER" id="PTHR30273">
    <property type="entry name" value="PERIPLASMIC SIGNAL SENSOR AND SIGMA FACTOR ACTIVATOR FECR-RELATED"/>
    <property type="match status" value="1"/>
</dbReference>